<evidence type="ECO:0000259" key="2">
    <source>
        <dbReference type="Pfam" id="PF19263"/>
    </source>
</evidence>
<evidence type="ECO:0000313" key="3">
    <source>
        <dbReference type="EMBL" id="SDH65698.1"/>
    </source>
</evidence>
<dbReference type="InterPro" id="IPR027417">
    <property type="entry name" value="P-loop_NTPase"/>
</dbReference>
<feature type="compositionally biased region" description="Basic and acidic residues" evidence="1">
    <location>
        <begin position="20"/>
        <end position="39"/>
    </location>
</feature>
<evidence type="ECO:0000313" key="4">
    <source>
        <dbReference type="Proteomes" id="UP000217076"/>
    </source>
</evidence>
<dbReference type="RefSeq" id="WP_143131001.1">
    <property type="nucleotide sequence ID" value="NZ_FNCV01000009.1"/>
</dbReference>
<accession>A0A1G8E6W7</accession>
<dbReference type="EMBL" id="FNCV01000009">
    <property type="protein sequence ID" value="SDH65698.1"/>
    <property type="molecule type" value="Genomic_DNA"/>
</dbReference>
<keyword evidence="4" id="KW-1185">Reference proteome</keyword>
<dbReference type="Proteomes" id="UP000217076">
    <property type="component" value="Unassembled WGS sequence"/>
</dbReference>
<dbReference type="Gene3D" id="3.40.50.300">
    <property type="entry name" value="P-loop containing nucleotide triphosphate hydrolases"/>
    <property type="match status" value="1"/>
</dbReference>
<organism evidence="3 4">
    <name type="scientific">Roseospirillum parvum</name>
    <dbReference type="NCBI Taxonomy" id="83401"/>
    <lineage>
        <taxon>Bacteria</taxon>
        <taxon>Pseudomonadati</taxon>
        <taxon>Pseudomonadota</taxon>
        <taxon>Alphaproteobacteria</taxon>
        <taxon>Rhodospirillales</taxon>
        <taxon>Rhodospirillaceae</taxon>
        <taxon>Roseospirillum</taxon>
    </lineage>
</organism>
<dbReference type="Pfam" id="PF19263">
    <property type="entry name" value="DUF5906"/>
    <property type="match status" value="1"/>
</dbReference>
<dbReference type="InterPro" id="IPR034154">
    <property type="entry name" value="TOPRIM_DnaG/twinkle"/>
</dbReference>
<feature type="region of interest" description="Disordered" evidence="1">
    <location>
        <begin position="1"/>
        <end position="42"/>
    </location>
</feature>
<evidence type="ECO:0000256" key="1">
    <source>
        <dbReference type="SAM" id="MobiDB-lite"/>
    </source>
</evidence>
<dbReference type="STRING" id="83401.SAMN05421742_10956"/>
<protein>
    <recommendedName>
        <fullName evidence="2">NrS-1 polymerase-like helicase domain-containing protein</fullName>
    </recommendedName>
</protein>
<feature type="domain" description="NrS-1 polymerase-like helicase" evidence="2">
    <location>
        <begin position="501"/>
        <end position="612"/>
    </location>
</feature>
<name>A0A1G8E6W7_9PROT</name>
<dbReference type="OrthoDB" id="8215052at2"/>
<reference evidence="4" key="1">
    <citation type="submission" date="2016-10" db="EMBL/GenBank/DDBJ databases">
        <authorList>
            <person name="Varghese N."/>
            <person name="Submissions S."/>
        </authorList>
    </citation>
    <scope>NUCLEOTIDE SEQUENCE [LARGE SCALE GENOMIC DNA]</scope>
    <source>
        <strain evidence="4">930I</strain>
    </source>
</reference>
<dbReference type="CDD" id="cd01029">
    <property type="entry name" value="TOPRIM_primases"/>
    <property type="match status" value="1"/>
</dbReference>
<gene>
    <name evidence="3" type="ORF">SAMN05421742_10956</name>
</gene>
<dbReference type="AlphaFoldDB" id="A0A1G8E6W7"/>
<proteinExistence type="predicted"/>
<dbReference type="InterPro" id="IPR045455">
    <property type="entry name" value="NrS-1_pol-like_helicase"/>
</dbReference>
<sequence length="789" mass="89835">MSNAEMKTGPVGSGAGHTKTGWDDTRERDDSPSNGEKRKVISSLSDLPEVRNYLTRIGAEPRGLRSAVVKEGVGKYWRDIAVIKFDRDGTVNCNVAENMPTDLEQQLIKQEFQAADWPEVQPLHEIKNPPKMIKEADRKDVFEFRNAEGMIVMVQVRRETDDGGKAYIPWTYWDDGQWRMCEPEGPLPLYNADRLKGEAVVFIHEGAKAARNCQRLVDARTFQDKDELAAHPWGDQLKHSVHVGWIGGALSPYRTDWDVLKKAGIKRAYIVADNDEPGLLAVPKIAQHLRMPTFQIRFDDTFPVAFDLADPFPERMLRERKGCRVYVGPSFQDCLAPATWATDLIPNPRGKPSPVLRPEFAEQWGVVVTPPVFVNTHLNGRVLSKAEFDRAVRPFSHVKETSALIETRAERQFDAIDYRPDYEKNQSFNGEYGRTLNVFKPSPYYNRYNKNPKPPTEAQLRPWTDFLEHLIPDAGDRKEVERWCATLIARPEVRMTYSLLLVSEAQGVGKTTLAEKVLRPLVGEWNASIPSAEQVVDSSFNGWSANKRLVIVNELYAGNTSKAYNALKTVVDGEKITVNQKYMVPHVVNNWCHFAASSNSFRCLRLVEEDRRWLVPTVTEATKPQQYWRDLNEWLGGEGLQTIYDWALTCGNYVQKGQHAPTTEQKRRIIAESMTPGQQMVCDLAEAMVDKAKEQKNVVLLASDIEQWVRRKRDEPRIEGINTLLKTMRGVEGVWVCDYDSRPKVGSSKKSVVTNFDLTDSAWWAEKSLSWGRLKPFKQRPEDLVVDDM</sequence>